<dbReference type="EMBL" id="MU865948">
    <property type="protein sequence ID" value="KAK4447599.1"/>
    <property type="molecule type" value="Genomic_DNA"/>
</dbReference>
<keyword evidence="2" id="KW-1185">Reference proteome</keyword>
<evidence type="ECO:0000313" key="2">
    <source>
        <dbReference type="Proteomes" id="UP001321760"/>
    </source>
</evidence>
<evidence type="ECO:0000313" key="1">
    <source>
        <dbReference type="EMBL" id="KAK4447599.1"/>
    </source>
</evidence>
<evidence type="ECO:0008006" key="3">
    <source>
        <dbReference type="Google" id="ProtNLM"/>
    </source>
</evidence>
<accession>A0AAV9GHF9</accession>
<reference evidence="1" key="2">
    <citation type="submission" date="2023-05" db="EMBL/GenBank/DDBJ databases">
        <authorList>
            <consortium name="Lawrence Berkeley National Laboratory"/>
            <person name="Steindorff A."/>
            <person name="Hensen N."/>
            <person name="Bonometti L."/>
            <person name="Westerberg I."/>
            <person name="Brannstrom I.O."/>
            <person name="Guillou S."/>
            <person name="Cros-Aarteil S."/>
            <person name="Calhoun S."/>
            <person name="Haridas S."/>
            <person name="Kuo A."/>
            <person name="Mondo S."/>
            <person name="Pangilinan J."/>
            <person name="Riley R."/>
            <person name="Labutti K."/>
            <person name="Andreopoulos B."/>
            <person name="Lipzen A."/>
            <person name="Chen C."/>
            <person name="Yanf M."/>
            <person name="Daum C."/>
            <person name="Ng V."/>
            <person name="Clum A."/>
            <person name="Ohm R."/>
            <person name="Martin F."/>
            <person name="Silar P."/>
            <person name="Natvig D."/>
            <person name="Lalanne C."/>
            <person name="Gautier V."/>
            <person name="Ament-Velasquez S.L."/>
            <person name="Kruys A."/>
            <person name="Hutchinson M.I."/>
            <person name="Powell A.J."/>
            <person name="Barry K."/>
            <person name="Miller A.N."/>
            <person name="Grigoriev I.V."/>
            <person name="Debuchy R."/>
            <person name="Gladieux P."/>
            <person name="Thoren M.H."/>
            <person name="Johannesson H."/>
        </authorList>
    </citation>
    <scope>NUCLEOTIDE SEQUENCE</scope>
    <source>
        <strain evidence="1">PSN243</strain>
    </source>
</reference>
<sequence length="104" mass="11581">MCNVVPHLSGVRQLTAGAVSKVADFTCLPSILLAFFQLLLVHAFDVFDAGVQSNANLQYWNNRKENSPSIVNVDQEVTRLQHLHFAVCLGHSFIHGKCCRRVAF</sequence>
<organism evidence="1 2">
    <name type="scientific">Podospora aff. communis PSN243</name>
    <dbReference type="NCBI Taxonomy" id="3040156"/>
    <lineage>
        <taxon>Eukaryota</taxon>
        <taxon>Fungi</taxon>
        <taxon>Dikarya</taxon>
        <taxon>Ascomycota</taxon>
        <taxon>Pezizomycotina</taxon>
        <taxon>Sordariomycetes</taxon>
        <taxon>Sordariomycetidae</taxon>
        <taxon>Sordariales</taxon>
        <taxon>Podosporaceae</taxon>
        <taxon>Podospora</taxon>
    </lineage>
</organism>
<protein>
    <recommendedName>
        <fullName evidence="3">Secreted protein</fullName>
    </recommendedName>
</protein>
<comment type="caution">
    <text evidence="1">The sequence shown here is derived from an EMBL/GenBank/DDBJ whole genome shotgun (WGS) entry which is preliminary data.</text>
</comment>
<gene>
    <name evidence="1" type="ORF">QBC34DRAFT_409089</name>
</gene>
<reference evidence="1" key="1">
    <citation type="journal article" date="2023" name="Mol. Phylogenet. Evol.">
        <title>Genome-scale phylogeny and comparative genomics of the fungal order Sordariales.</title>
        <authorList>
            <person name="Hensen N."/>
            <person name="Bonometti L."/>
            <person name="Westerberg I."/>
            <person name="Brannstrom I.O."/>
            <person name="Guillou S."/>
            <person name="Cros-Aarteil S."/>
            <person name="Calhoun S."/>
            <person name="Haridas S."/>
            <person name="Kuo A."/>
            <person name="Mondo S."/>
            <person name="Pangilinan J."/>
            <person name="Riley R."/>
            <person name="LaButti K."/>
            <person name="Andreopoulos B."/>
            <person name="Lipzen A."/>
            <person name="Chen C."/>
            <person name="Yan M."/>
            <person name="Daum C."/>
            <person name="Ng V."/>
            <person name="Clum A."/>
            <person name="Steindorff A."/>
            <person name="Ohm R.A."/>
            <person name="Martin F."/>
            <person name="Silar P."/>
            <person name="Natvig D.O."/>
            <person name="Lalanne C."/>
            <person name="Gautier V."/>
            <person name="Ament-Velasquez S.L."/>
            <person name="Kruys A."/>
            <person name="Hutchinson M.I."/>
            <person name="Powell A.J."/>
            <person name="Barry K."/>
            <person name="Miller A.N."/>
            <person name="Grigoriev I.V."/>
            <person name="Debuchy R."/>
            <person name="Gladieux P."/>
            <person name="Hiltunen Thoren M."/>
            <person name="Johannesson H."/>
        </authorList>
    </citation>
    <scope>NUCLEOTIDE SEQUENCE</scope>
    <source>
        <strain evidence="1">PSN243</strain>
    </source>
</reference>
<dbReference type="AlphaFoldDB" id="A0AAV9GHF9"/>
<name>A0AAV9GHF9_9PEZI</name>
<proteinExistence type="predicted"/>
<dbReference type="Proteomes" id="UP001321760">
    <property type="component" value="Unassembled WGS sequence"/>
</dbReference>